<accession>A0A915NDD8</accession>
<evidence type="ECO:0000313" key="1">
    <source>
        <dbReference type="Proteomes" id="UP000887560"/>
    </source>
</evidence>
<dbReference type="AlphaFoldDB" id="A0A915NDD8"/>
<sequence>MFYSTAATAKNSLQSTLLPPTSQTTATSLQQLRQLPLLSLNKQLPFEQENPFTQQLSAVGPIISSHNNRKSCFVCEKIGHLTGSYPTLLQLKCRQNTSHFSTTYLTTNSTKKVYHELLDMRNRWENMPAIATIIQRLAELFLHLSKSVTD</sequence>
<protein>
    <submittedName>
        <fullName evidence="2">Uncharacterized protein</fullName>
    </submittedName>
</protein>
<proteinExistence type="predicted"/>
<dbReference type="WBParaSite" id="scf7180000417361.g1199">
    <property type="protein sequence ID" value="scf7180000417361.g1199"/>
    <property type="gene ID" value="scf7180000417361.g1199"/>
</dbReference>
<reference evidence="2" key="1">
    <citation type="submission" date="2022-11" db="UniProtKB">
        <authorList>
            <consortium name="WormBaseParasite"/>
        </authorList>
    </citation>
    <scope>IDENTIFICATION</scope>
</reference>
<evidence type="ECO:0000313" key="2">
    <source>
        <dbReference type="WBParaSite" id="scf7180000417361.g1199"/>
    </source>
</evidence>
<dbReference type="Proteomes" id="UP000887560">
    <property type="component" value="Unplaced"/>
</dbReference>
<organism evidence="1 2">
    <name type="scientific">Meloidogyne floridensis</name>
    <dbReference type="NCBI Taxonomy" id="298350"/>
    <lineage>
        <taxon>Eukaryota</taxon>
        <taxon>Metazoa</taxon>
        <taxon>Ecdysozoa</taxon>
        <taxon>Nematoda</taxon>
        <taxon>Chromadorea</taxon>
        <taxon>Rhabditida</taxon>
        <taxon>Tylenchina</taxon>
        <taxon>Tylenchomorpha</taxon>
        <taxon>Tylenchoidea</taxon>
        <taxon>Meloidogynidae</taxon>
        <taxon>Meloidogyninae</taxon>
        <taxon>Meloidogyne</taxon>
    </lineage>
</organism>
<keyword evidence="1" id="KW-1185">Reference proteome</keyword>
<name>A0A915NDD8_9BILA</name>